<dbReference type="AlphaFoldDB" id="A0AB34JSL9"/>
<proteinExistence type="predicted"/>
<evidence type="ECO:0000256" key="1">
    <source>
        <dbReference type="SAM" id="MobiDB-lite"/>
    </source>
</evidence>
<dbReference type="EMBL" id="JBGBPQ010000005">
    <property type="protein sequence ID" value="KAL1523978.1"/>
    <property type="molecule type" value="Genomic_DNA"/>
</dbReference>
<keyword evidence="4" id="KW-1185">Reference proteome</keyword>
<feature type="transmembrane region" description="Helical" evidence="2">
    <location>
        <begin position="524"/>
        <end position="547"/>
    </location>
</feature>
<feature type="region of interest" description="Disordered" evidence="1">
    <location>
        <begin position="1"/>
        <end position="29"/>
    </location>
</feature>
<evidence type="ECO:0000313" key="4">
    <source>
        <dbReference type="Proteomes" id="UP001515480"/>
    </source>
</evidence>
<evidence type="ECO:0000313" key="3">
    <source>
        <dbReference type="EMBL" id="KAL1523978.1"/>
    </source>
</evidence>
<comment type="caution">
    <text evidence="3">The sequence shown here is derived from an EMBL/GenBank/DDBJ whole genome shotgun (WGS) entry which is preliminary data.</text>
</comment>
<dbReference type="Proteomes" id="UP001515480">
    <property type="component" value="Unassembled WGS sequence"/>
</dbReference>
<feature type="transmembrane region" description="Helical" evidence="2">
    <location>
        <begin position="407"/>
        <end position="427"/>
    </location>
</feature>
<feature type="transmembrane region" description="Helical" evidence="2">
    <location>
        <begin position="433"/>
        <end position="456"/>
    </location>
</feature>
<feature type="transmembrane region" description="Helical" evidence="2">
    <location>
        <begin position="477"/>
        <end position="498"/>
    </location>
</feature>
<keyword evidence="2" id="KW-0472">Membrane</keyword>
<feature type="compositionally biased region" description="Polar residues" evidence="1">
    <location>
        <begin position="19"/>
        <end position="29"/>
    </location>
</feature>
<gene>
    <name evidence="3" type="ORF">AB1Y20_018893</name>
</gene>
<reference evidence="3 4" key="1">
    <citation type="journal article" date="2024" name="Science">
        <title>Giant polyketide synthase enzymes in the biosynthesis of giant marine polyether toxins.</title>
        <authorList>
            <person name="Fallon T.R."/>
            <person name="Shende V.V."/>
            <person name="Wierzbicki I.H."/>
            <person name="Pendleton A.L."/>
            <person name="Watervoot N.F."/>
            <person name="Auber R.P."/>
            <person name="Gonzalez D.J."/>
            <person name="Wisecaver J.H."/>
            <person name="Moore B.S."/>
        </authorList>
    </citation>
    <scope>NUCLEOTIDE SEQUENCE [LARGE SCALE GENOMIC DNA]</scope>
    <source>
        <strain evidence="3 4">12B1</strain>
    </source>
</reference>
<feature type="transmembrane region" description="Helical" evidence="2">
    <location>
        <begin position="203"/>
        <end position="221"/>
    </location>
</feature>
<keyword evidence="2" id="KW-1133">Transmembrane helix</keyword>
<feature type="transmembrane region" description="Helical" evidence="2">
    <location>
        <begin position="170"/>
        <end position="191"/>
    </location>
</feature>
<protein>
    <submittedName>
        <fullName evidence="3">Uncharacterized protein</fullName>
    </submittedName>
</protein>
<organism evidence="3 4">
    <name type="scientific">Prymnesium parvum</name>
    <name type="common">Toxic golden alga</name>
    <dbReference type="NCBI Taxonomy" id="97485"/>
    <lineage>
        <taxon>Eukaryota</taxon>
        <taxon>Haptista</taxon>
        <taxon>Haptophyta</taxon>
        <taxon>Prymnesiophyceae</taxon>
        <taxon>Prymnesiales</taxon>
        <taxon>Prymnesiaceae</taxon>
        <taxon>Prymnesium</taxon>
    </lineage>
</organism>
<sequence length="674" mass="73836">MPPPQPPPPPPPPREFPSYTAQPASSPLSLSTQTPVRLFTSWGSYVAEGFHHFKRAAGFTHSASAFEEREIERYCGTINTVAVFEFIVWRRSTLLLCIIFSLVTPILAFVAAAEGKEKVDAMRESANSPTNLTEYMWWLNNTNFTFAAYTTHVTVVALDSARVDVELVNVYLDIVIASLLFVSWAVTVLSAHYWANYSYTRKLLLVAWLISFLAPFAVSVVPTRYFASWDRFEEVSTDYILGFAQYFNLEERAAQAVAACVKVEESAVTASSSLQDIRSAVRGMCSFLRSIDNGASNFFSGNRIGRARDMCDNVETTVSSQALDSALEISVQACAEIKETLQSTPTGALLDLAATTVRNAKSAGSLFLGLSQGLLAFKVMAPSAIAMGPGILQGAIRVKDLVPQSSIPGMLVVLLPWLYSPLAWAIYNTFSQAIGSTTLLLGLLLLACGPLGYIAIGSYYDVPSPMTRTKYNKVKKILAGWGSLINAIANTIILLFLVRLLSESAEGPRERVRLILRSFITPKALINIFFATSAKILLTAVAGVDLMTGHIARQREFEVMLASDGDPMAISVVTGFRILSPEQKKALNEMMQQREVGLDDLRRITRVNSGRLPSVRDRARTFPDSRHTGKGMVRGAAKAINSIDNGGVGYQHYHDKGVDRTSYQHADKLHSEGV</sequence>
<accession>A0AB34JSL9</accession>
<name>A0AB34JSL9_PRYPA</name>
<keyword evidence="2" id="KW-0812">Transmembrane</keyword>
<feature type="transmembrane region" description="Helical" evidence="2">
    <location>
        <begin position="94"/>
        <end position="115"/>
    </location>
</feature>
<feature type="compositionally biased region" description="Pro residues" evidence="1">
    <location>
        <begin position="1"/>
        <end position="15"/>
    </location>
</feature>
<evidence type="ECO:0000256" key="2">
    <source>
        <dbReference type="SAM" id="Phobius"/>
    </source>
</evidence>